<dbReference type="InterPro" id="IPR002301">
    <property type="entry name" value="Ile-tRNA-ligase"/>
</dbReference>
<evidence type="ECO:0000313" key="21">
    <source>
        <dbReference type="Ensembl" id="ENSOANP00000035648.1"/>
    </source>
</evidence>
<dbReference type="OrthoDB" id="1706657at2759"/>
<dbReference type="GeneTree" id="ENSGT00550000074921"/>
<evidence type="ECO:0000256" key="7">
    <source>
        <dbReference type="ARBA" id="ARBA00022598"/>
    </source>
</evidence>
<dbReference type="GO" id="GO:0000049">
    <property type="term" value="F:tRNA binding"/>
    <property type="evidence" value="ECO:0007669"/>
    <property type="project" value="InterPro"/>
</dbReference>
<dbReference type="GO" id="GO:0006428">
    <property type="term" value="P:isoleucyl-tRNA aminoacylation"/>
    <property type="evidence" value="ECO:0000318"/>
    <property type="project" value="GO_Central"/>
</dbReference>
<evidence type="ECO:0000256" key="16">
    <source>
        <dbReference type="ARBA" id="ARBA00069879"/>
    </source>
</evidence>
<reference evidence="21" key="3">
    <citation type="submission" date="2025-09" db="UniProtKB">
        <authorList>
            <consortium name="Ensembl"/>
        </authorList>
    </citation>
    <scope>IDENTIFICATION</scope>
    <source>
        <strain evidence="21">Glennie</strain>
    </source>
</reference>
<comment type="subcellular location">
    <subcellularLocation>
        <location evidence="2">Cytoplasm</location>
        <location evidence="2">Cytosol</location>
    </subcellularLocation>
</comment>
<keyword evidence="12 17" id="KW-0030">Aminoacyl-tRNA synthetase</keyword>
<dbReference type="PANTHER" id="PTHR42780:SF1">
    <property type="entry name" value="ISOLEUCINE--TRNA LIGASE, CYTOPLASMIC"/>
    <property type="match status" value="1"/>
</dbReference>
<keyword evidence="22" id="KW-1185">Reference proteome</keyword>
<dbReference type="PROSITE" id="PS00178">
    <property type="entry name" value="AA_TRNA_LIGASE_I"/>
    <property type="match status" value="1"/>
</dbReference>
<dbReference type="FunFam" id="1.10.730.10:FF:000004">
    <property type="entry name" value="Isoleucyl-tRNA synthetase, cytoplasmic"/>
    <property type="match status" value="1"/>
</dbReference>
<keyword evidence="6" id="KW-0597">Phosphoprotein</keyword>
<dbReference type="GO" id="GO:0005829">
    <property type="term" value="C:cytosol"/>
    <property type="evidence" value="ECO:0007669"/>
    <property type="project" value="UniProtKB-SubCell"/>
</dbReference>
<dbReference type="Gene3D" id="3.40.50.620">
    <property type="entry name" value="HUPs"/>
    <property type="match status" value="2"/>
</dbReference>
<evidence type="ECO:0000256" key="3">
    <source>
        <dbReference type="ARBA" id="ARBA00005594"/>
    </source>
</evidence>
<dbReference type="InterPro" id="IPR009008">
    <property type="entry name" value="Val/Leu/Ile-tRNA-synth_edit"/>
</dbReference>
<keyword evidence="11" id="KW-0007">Acetylation</keyword>
<dbReference type="Gene3D" id="1.10.730.10">
    <property type="entry name" value="Isoleucyl-tRNA Synthetase, Domain 1"/>
    <property type="match status" value="1"/>
</dbReference>
<dbReference type="GO" id="GO:0005524">
    <property type="term" value="F:ATP binding"/>
    <property type="evidence" value="ECO:0007669"/>
    <property type="project" value="UniProtKB-KW"/>
</dbReference>
<proteinExistence type="inferred from homology"/>
<evidence type="ECO:0000256" key="2">
    <source>
        <dbReference type="ARBA" id="ARBA00004514"/>
    </source>
</evidence>
<evidence type="ECO:0000259" key="18">
    <source>
        <dbReference type="Pfam" id="PF00133"/>
    </source>
</evidence>
<keyword evidence="9 17" id="KW-0067">ATP-binding</keyword>
<dbReference type="InterPro" id="IPR057033">
    <property type="entry name" value="Ubiquitin_IARS1"/>
</dbReference>
<keyword evidence="5" id="KW-0963">Cytoplasm</keyword>
<sequence length="1262" mass="144198">MVQQVAETISFPAEEEKILQFWSKFNCFQECLKQSKNKPRFTFYDGPPFATGLPHYGHILAGTIKDIVTRYAHQSGFHVDRRFGWDCHGLPVEYEIDKTLGIKGPEDVAKMGIVEYNNQCRAIVMRYSTEWKATVTRLGRWIDFDNDYKTLYPQFMESVWWVFKQLYDKGLVYRGVKVMPFSTACNTPLSNFESHQNYKDVQDPSVIVTFPLDEDESVSLIAWTTTPWTLPSNLALCVNPELQYVKIRERATGKLYILMEARLVILYKSESEYEILEKFPGISLKGKKYKPLFEYFIKCKDNGAFTVVVDNYVKEEEGTGVVHQAPYFGADDYRVCMDFNIIQKDSVPVCPVDASGCFTADVAEFSGQYVKDADKNIIRTLKERGRLVLASTFKHNYPFCWRSDTPLIYKAVPSWFVRVECMVDKLLKNNDQCYWVPEFVREKRFGNWLKEARDWAISRNRYWGTPIPLWVSDDFEEVVCVGSVAELEELSGTKITDLHRESIDHLTIPSRGGKGALHRVSEVFDCWFESGSMPYAQVHYPFEKRKEFEDAFPADFIAEGIDQTRGWFYTLLVLATALFGKPPFKNVIVNGLVLASDGQKMSKRKKNYPDPVSVIVSYGADALRLYLINSPVVRAENLRFKEEGVRDVLKDVLLPWYNAYRFLIQNVLRLHKEEEREFLYNENTVKESSNITDRWILSFVQSLIGFFQTEMAAYRLYTVVPRLVKFVDVLTNWYVRMNRRRLKGENGIEDCVMALETLFSVLFSMCRLMAPYTPFLTELMYQNLKTLIEPASIREKDTLSIHYLMLPQVREELIDKKMERAVSRMQSVIELGRVIRERKTIPVKYPLKEVVVIHQDPEALKDIQSLEKYILEELNVRQVTLSTDKNKYGITLRAEPDHMVLGKRLKGAFKTVMASVKELKSEQLEEFQKNGTIVVEGHELHGEDICLKYTFNQITGGASQYEAHSDAQILVLLDVTPDQSMVDEGMAREVINRIQKLRKKCNLVPTDDITVYCKAQPEGGYLDSVIKSHTDFIFATIKAPLKPYPVPASSEVLIRETTQLKGADLEITITSGTPSTGPACAYVNLNIWVNGTEQGGVLLLENPKGDNRLDLLKLKSAVTRIFNLKNTKLAIFNGKTEVLNKTDLLALRGETLCVTSGSVPSAVNGPAALLCNYINLQLLNVKPQECLNGVVGTLLLENPVGQNGLTYRGLLHEAAKVFGLRSRRLKLYLNDAQTQEITEETCMKSLNMKTVYIHVSPTTAEC</sequence>
<dbReference type="InterPro" id="IPR013155">
    <property type="entry name" value="M/V/L/I-tRNA-synth_anticd-bd"/>
</dbReference>
<name>A0A6I8N3W8_ORNAN</name>
<dbReference type="GO" id="GO:0004822">
    <property type="term" value="F:isoleucine-tRNA ligase activity"/>
    <property type="evidence" value="ECO:0000318"/>
    <property type="project" value="GO_Central"/>
</dbReference>
<dbReference type="CDD" id="cd00818">
    <property type="entry name" value="IleRS_core"/>
    <property type="match status" value="1"/>
</dbReference>
<dbReference type="InterPro" id="IPR001412">
    <property type="entry name" value="aa-tRNA-synth_I_CS"/>
</dbReference>
<evidence type="ECO:0000256" key="9">
    <source>
        <dbReference type="ARBA" id="ARBA00022840"/>
    </source>
</evidence>
<dbReference type="CDD" id="cd07961">
    <property type="entry name" value="Anticodon_Ia_Ile_ABEc"/>
    <property type="match status" value="1"/>
</dbReference>
<dbReference type="GeneID" id="100081997"/>
<dbReference type="GO" id="GO:0002161">
    <property type="term" value="F:aminoacyl-tRNA deacylase activity"/>
    <property type="evidence" value="ECO:0007669"/>
    <property type="project" value="InterPro"/>
</dbReference>
<dbReference type="PRINTS" id="PR00984">
    <property type="entry name" value="TRNASYNTHILE"/>
</dbReference>
<comment type="similarity">
    <text evidence="3 17">Belongs to the class-I aminoacyl-tRNA synthetase family.</text>
</comment>
<keyword evidence="7 17" id="KW-0436">Ligase</keyword>
<dbReference type="InterPro" id="IPR033709">
    <property type="entry name" value="Anticodon_Ile_ABEc"/>
</dbReference>
<feature type="domain" description="Isoleucine--tRNA ligase cytoplasmic ubiquitin-like" evidence="20">
    <location>
        <begin position="1077"/>
        <end position="1160"/>
    </location>
</feature>
<feature type="domain" description="Methionyl/Valyl/Leucyl/Isoleucyl-tRNA synthetase anticodon-binding" evidence="19">
    <location>
        <begin position="693"/>
        <end position="849"/>
    </location>
</feature>
<dbReference type="HAMAP" id="MF_02003">
    <property type="entry name" value="Ile_tRNA_synth_type2"/>
    <property type="match status" value="1"/>
</dbReference>
<evidence type="ECO:0000256" key="6">
    <source>
        <dbReference type="ARBA" id="ARBA00022553"/>
    </source>
</evidence>
<feature type="domain" description="Isoleucine--tRNA ligase cytoplasmic ubiquitin-like" evidence="20">
    <location>
        <begin position="1169"/>
        <end position="1259"/>
    </location>
</feature>
<dbReference type="Pfam" id="PF00133">
    <property type="entry name" value="tRNA-synt_1"/>
    <property type="match status" value="1"/>
</dbReference>
<dbReference type="RefSeq" id="XP_028905856.1">
    <property type="nucleotide sequence ID" value="XM_029050023.1"/>
</dbReference>
<dbReference type="InterPro" id="IPR009080">
    <property type="entry name" value="tRNAsynth_Ia_anticodon-bd"/>
</dbReference>
<dbReference type="Proteomes" id="UP000002279">
    <property type="component" value="Chromosome X1"/>
</dbReference>
<dbReference type="GO" id="GO:0017101">
    <property type="term" value="C:aminoacyl-tRNA synthetase multienzyme complex"/>
    <property type="evidence" value="ECO:0007669"/>
    <property type="project" value="UniProtKB-ARBA"/>
</dbReference>
<accession>A0A6I8N3W8</accession>
<dbReference type="Pfam" id="PF19302">
    <property type="entry name" value="DUF5915"/>
    <property type="match status" value="1"/>
</dbReference>
<protein>
    <recommendedName>
        <fullName evidence="16">Isoleucine--tRNA ligase, cytoplasmic</fullName>
        <ecNumber evidence="4">6.1.1.5</ecNumber>
    </recommendedName>
    <alternativeName>
        <fullName evidence="13">Isoleucyl-tRNA synthetase</fullName>
    </alternativeName>
</protein>
<dbReference type="Pfam" id="PF08264">
    <property type="entry name" value="Anticodon_1"/>
    <property type="match status" value="1"/>
</dbReference>
<evidence type="ECO:0000256" key="8">
    <source>
        <dbReference type="ARBA" id="ARBA00022741"/>
    </source>
</evidence>
<evidence type="ECO:0000256" key="14">
    <source>
        <dbReference type="ARBA" id="ARBA00048359"/>
    </source>
</evidence>
<dbReference type="SUPFAM" id="SSF52374">
    <property type="entry name" value="Nucleotidylyl transferase"/>
    <property type="match status" value="1"/>
</dbReference>
<dbReference type="FunFam" id="3.90.740.10:FF:000056">
    <property type="entry name" value="Isoleucine--tRNA ligase, cytoplasmic"/>
    <property type="match status" value="1"/>
</dbReference>
<dbReference type="EC" id="6.1.1.5" evidence="4"/>
<dbReference type="Bgee" id="ENSOANG00000000112">
    <property type="expression patterns" value="Expressed in endometrium and 7 other cell types or tissues"/>
</dbReference>
<keyword evidence="10 17" id="KW-0648">Protein biosynthesis</keyword>
<dbReference type="SUPFAM" id="SSF50677">
    <property type="entry name" value="ValRS/IleRS/LeuRS editing domain"/>
    <property type="match status" value="1"/>
</dbReference>
<evidence type="ECO:0000313" key="22">
    <source>
        <dbReference type="Proteomes" id="UP000002279"/>
    </source>
</evidence>
<dbReference type="InterPro" id="IPR023586">
    <property type="entry name" value="Ile-tRNA-ligase_type2"/>
</dbReference>
<reference evidence="21" key="2">
    <citation type="submission" date="2025-08" db="UniProtKB">
        <authorList>
            <consortium name="Ensembl"/>
        </authorList>
    </citation>
    <scope>IDENTIFICATION</scope>
    <source>
        <strain evidence="21">Glennie</strain>
    </source>
</reference>
<dbReference type="NCBIfam" id="TIGR00392">
    <property type="entry name" value="ileS"/>
    <property type="match status" value="1"/>
</dbReference>
<evidence type="ECO:0000256" key="13">
    <source>
        <dbReference type="ARBA" id="ARBA00032665"/>
    </source>
</evidence>
<evidence type="ECO:0000256" key="12">
    <source>
        <dbReference type="ARBA" id="ARBA00023146"/>
    </source>
</evidence>
<evidence type="ECO:0000256" key="10">
    <source>
        <dbReference type="ARBA" id="ARBA00022917"/>
    </source>
</evidence>
<dbReference type="Pfam" id="PF23567">
    <property type="entry name" value="Ubiquitin_IARS1"/>
    <property type="match status" value="2"/>
</dbReference>
<evidence type="ECO:0000256" key="15">
    <source>
        <dbReference type="ARBA" id="ARBA00063494"/>
    </source>
</evidence>
<dbReference type="KEGG" id="oaa:100081997"/>
<keyword evidence="8 17" id="KW-0547">Nucleotide-binding</keyword>
<dbReference type="FunFam" id="3.40.50.620:FF:000050">
    <property type="entry name" value="Isoleucyl-tRNA synthetase,cytoplasmic"/>
    <property type="match status" value="1"/>
</dbReference>
<evidence type="ECO:0000259" key="19">
    <source>
        <dbReference type="Pfam" id="PF08264"/>
    </source>
</evidence>
<organism evidence="21 22">
    <name type="scientific">Ornithorhynchus anatinus</name>
    <name type="common">Duckbill platypus</name>
    <dbReference type="NCBI Taxonomy" id="9258"/>
    <lineage>
        <taxon>Eukaryota</taxon>
        <taxon>Metazoa</taxon>
        <taxon>Chordata</taxon>
        <taxon>Craniata</taxon>
        <taxon>Vertebrata</taxon>
        <taxon>Euteleostomi</taxon>
        <taxon>Mammalia</taxon>
        <taxon>Monotremata</taxon>
        <taxon>Ornithorhynchidae</taxon>
        <taxon>Ornithorhynchus</taxon>
    </lineage>
</organism>
<evidence type="ECO:0000256" key="11">
    <source>
        <dbReference type="ARBA" id="ARBA00022990"/>
    </source>
</evidence>
<dbReference type="InterPro" id="IPR014729">
    <property type="entry name" value="Rossmann-like_a/b/a_fold"/>
</dbReference>
<dbReference type="InterPro" id="IPR002300">
    <property type="entry name" value="aa-tRNA-synth_Ia"/>
</dbReference>
<dbReference type="CTD" id="3376"/>
<evidence type="ECO:0000259" key="20">
    <source>
        <dbReference type="Pfam" id="PF23567"/>
    </source>
</evidence>
<reference evidence="21 22" key="1">
    <citation type="journal article" date="2008" name="Nature">
        <title>Genome analysis of the platypus reveals unique signatures of evolution.</title>
        <authorList>
            <person name="Warren W.C."/>
            <person name="Hillier L.W."/>
            <person name="Marshall Graves J.A."/>
            <person name="Birney E."/>
            <person name="Ponting C.P."/>
            <person name="Grutzner F."/>
            <person name="Belov K."/>
            <person name="Miller W."/>
            <person name="Clarke L."/>
            <person name="Chinwalla A.T."/>
            <person name="Yang S.P."/>
            <person name="Heger A."/>
            <person name="Locke D.P."/>
            <person name="Miethke P."/>
            <person name="Waters P.D."/>
            <person name="Veyrunes F."/>
            <person name="Fulton L."/>
            <person name="Fulton B."/>
            <person name="Graves T."/>
            <person name="Wallis J."/>
            <person name="Puente X.S."/>
            <person name="Lopez-Otin C."/>
            <person name="Ordonez G.R."/>
            <person name="Eichler E.E."/>
            <person name="Chen L."/>
            <person name="Cheng Z."/>
            <person name="Deakin J.E."/>
            <person name="Alsop A."/>
            <person name="Thompson K."/>
            <person name="Kirby P."/>
            <person name="Papenfuss A.T."/>
            <person name="Wakefield M.J."/>
            <person name="Olender T."/>
            <person name="Lancet D."/>
            <person name="Huttley G.A."/>
            <person name="Smit A.F."/>
            <person name="Pask A."/>
            <person name="Temple-Smith P."/>
            <person name="Batzer M.A."/>
            <person name="Walker J.A."/>
            <person name="Konkel M.K."/>
            <person name="Harris R.S."/>
            <person name="Whittington C.M."/>
            <person name="Wong E.S."/>
            <person name="Gemmell N.J."/>
            <person name="Buschiazzo E."/>
            <person name="Vargas Jentzsch I.M."/>
            <person name="Merkel A."/>
            <person name="Schmitz J."/>
            <person name="Zemann A."/>
            <person name="Churakov G."/>
            <person name="Kriegs J.O."/>
            <person name="Brosius J."/>
            <person name="Murchison E.P."/>
            <person name="Sachidanandam R."/>
            <person name="Smith C."/>
            <person name="Hannon G.J."/>
            <person name="Tsend-Ayush E."/>
            <person name="McMillan D."/>
            <person name="Attenborough R."/>
            <person name="Rens W."/>
            <person name="Ferguson-Smith M."/>
            <person name="Lefevre C.M."/>
            <person name="Sharp J.A."/>
            <person name="Nicholas K.R."/>
            <person name="Ray D.A."/>
            <person name="Kube M."/>
            <person name="Reinhardt R."/>
            <person name="Pringle T.H."/>
            <person name="Taylor J."/>
            <person name="Jones R.C."/>
            <person name="Nixon B."/>
            <person name="Dacheux J.L."/>
            <person name="Niwa H."/>
            <person name="Sekita Y."/>
            <person name="Huang X."/>
            <person name="Stark A."/>
            <person name="Kheradpour P."/>
            <person name="Kellis M."/>
            <person name="Flicek P."/>
            <person name="Chen Y."/>
            <person name="Webber C."/>
            <person name="Hardison R."/>
            <person name="Nelson J."/>
            <person name="Hallsworth-Pepin K."/>
            <person name="Delehaunty K."/>
            <person name="Markovic C."/>
            <person name="Minx P."/>
            <person name="Feng Y."/>
            <person name="Kremitzki C."/>
            <person name="Mitreva M."/>
            <person name="Glasscock J."/>
            <person name="Wylie T."/>
            <person name="Wohldmann P."/>
            <person name="Thiru P."/>
            <person name="Nhan M.N."/>
            <person name="Pohl C.S."/>
            <person name="Smith S.M."/>
            <person name="Hou S."/>
            <person name="Nefedov M."/>
            <person name="de Jong P.J."/>
            <person name="Renfree M.B."/>
            <person name="Mardis E.R."/>
            <person name="Wilson R.K."/>
        </authorList>
    </citation>
    <scope>NUCLEOTIDE SEQUENCE [LARGE SCALE GENOMIC DNA]</scope>
    <source>
        <strain evidence="21 22">Glennie</strain>
    </source>
</reference>
<gene>
    <name evidence="21" type="primary">IARS1</name>
</gene>
<evidence type="ECO:0000256" key="17">
    <source>
        <dbReference type="RuleBase" id="RU363035"/>
    </source>
</evidence>
<evidence type="ECO:0000256" key="1">
    <source>
        <dbReference type="ARBA" id="ARBA00003170"/>
    </source>
</evidence>
<dbReference type="AlphaFoldDB" id="A0A6I8N3W8"/>
<comment type="function">
    <text evidence="1">Catalyzes the specific attachment of an amino acid to its cognate tRNA in a 2 step reaction: the amino acid (AA) is first activated by ATP to form AA-AMP and then transferred to the acceptor end of the tRNA.</text>
</comment>
<comment type="catalytic activity">
    <reaction evidence="14">
        <text>tRNA(Ile) + L-isoleucine + ATP = L-isoleucyl-tRNA(Ile) + AMP + diphosphate</text>
        <dbReference type="Rhea" id="RHEA:11060"/>
        <dbReference type="Rhea" id="RHEA-COMP:9666"/>
        <dbReference type="Rhea" id="RHEA-COMP:9695"/>
        <dbReference type="ChEBI" id="CHEBI:30616"/>
        <dbReference type="ChEBI" id="CHEBI:33019"/>
        <dbReference type="ChEBI" id="CHEBI:58045"/>
        <dbReference type="ChEBI" id="CHEBI:78442"/>
        <dbReference type="ChEBI" id="CHEBI:78528"/>
        <dbReference type="ChEBI" id="CHEBI:456215"/>
        <dbReference type="EC" id="6.1.1.5"/>
    </reaction>
</comment>
<evidence type="ECO:0000256" key="5">
    <source>
        <dbReference type="ARBA" id="ARBA00022490"/>
    </source>
</evidence>
<dbReference type="PANTHER" id="PTHR42780">
    <property type="entry name" value="SOLEUCYL-TRNA SYNTHETASE"/>
    <property type="match status" value="1"/>
</dbReference>
<dbReference type="SUPFAM" id="SSF47323">
    <property type="entry name" value="Anticodon-binding domain of a subclass of class I aminoacyl-tRNA synthetases"/>
    <property type="match status" value="1"/>
</dbReference>
<dbReference type="Ensembl" id="ENSOANT00000074026.1">
    <property type="protein sequence ID" value="ENSOANP00000035648.1"/>
    <property type="gene ID" value="ENSOANG00000000112.3"/>
</dbReference>
<evidence type="ECO:0000256" key="4">
    <source>
        <dbReference type="ARBA" id="ARBA00013165"/>
    </source>
</evidence>
<comment type="subunit">
    <text evidence="15">Part of a multisubunit complex that groups tRNA ligases for Arg (RARS1), Asp (DARS1), Gln (QARS1), Ile (IARS1), Leu (LARS1), Lys (KARS1), Met (MARS1) the bifunctional ligase for Glu and Pro (EPRS1) and the auxiliary subunits AIMP1/p43, AIMP2/p38 and EEF1E1/p18.</text>
</comment>
<feature type="domain" description="Aminoacyl-tRNA synthetase class Ia" evidence="18">
    <location>
        <begin position="17"/>
        <end position="638"/>
    </location>
</feature>
<dbReference type="FunFam" id="3.40.50.620:FF:000414">
    <property type="entry name" value="Isoleucine--tRNA ligase, cytoplasmic-like"/>
    <property type="match status" value="1"/>
</dbReference>